<dbReference type="SUPFAM" id="SSF55060">
    <property type="entry name" value="GHMP Kinase, C-terminal domain"/>
    <property type="match status" value="1"/>
</dbReference>
<dbReference type="GO" id="GO:0005524">
    <property type="term" value="F:ATP binding"/>
    <property type="evidence" value="ECO:0007669"/>
    <property type="project" value="UniProtKB-UniRule"/>
</dbReference>
<keyword evidence="4 9" id="KW-0808">Transferase</keyword>
<proteinExistence type="inferred from homology"/>
<feature type="binding site" evidence="9">
    <location>
        <begin position="103"/>
        <end position="113"/>
    </location>
    <ligand>
        <name>ATP</name>
        <dbReference type="ChEBI" id="CHEBI:30616"/>
    </ligand>
</feature>
<dbReference type="PIRSF" id="PIRSF010376">
    <property type="entry name" value="IspE"/>
    <property type="match status" value="1"/>
</dbReference>
<dbReference type="GO" id="GO:0019288">
    <property type="term" value="P:isopentenyl diphosphate biosynthetic process, methylerythritol 4-phosphate pathway"/>
    <property type="evidence" value="ECO:0007669"/>
    <property type="project" value="UniProtKB-UniRule"/>
</dbReference>
<dbReference type="KEGG" id="wne:PIG85_08165"/>
<dbReference type="InterPro" id="IPR013750">
    <property type="entry name" value="GHMP_kinase_C_dom"/>
</dbReference>
<feature type="domain" description="GHMP kinase N-terminal" evidence="10">
    <location>
        <begin position="75"/>
        <end position="149"/>
    </location>
</feature>
<dbReference type="SUPFAM" id="SSF54211">
    <property type="entry name" value="Ribosomal protein S5 domain 2-like"/>
    <property type="match status" value="1"/>
</dbReference>
<dbReference type="Pfam" id="PF08544">
    <property type="entry name" value="GHMP_kinases_C"/>
    <property type="match status" value="1"/>
</dbReference>
<dbReference type="InterPro" id="IPR020568">
    <property type="entry name" value="Ribosomal_Su5_D2-typ_SF"/>
</dbReference>
<dbReference type="PRINTS" id="PR00958">
    <property type="entry name" value="HOMSERKINASE"/>
</dbReference>
<feature type="active site" evidence="9">
    <location>
        <position position="142"/>
    </location>
</feature>
<evidence type="ECO:0000313" key="13">
    <source>
        <dbReference type="Proteomes" id="UP001211044"/>
    </source>
</evidence>
<organism evidence="12 13">
    <name type="scientific">Winkia neuii subsp. anitrata</name>
    <dbReference type="NCBI Taxonomy" id="29318"/>
    <lineage>
        <taxon>Bacteria</taxon>
        <taxon>Bacillati</taxon>
        <taxon>Actinomycetota</taxon>
        <taxon>Actinomycetes</taxon>
        <taxon>Actinomycetales</taxon>
        <taxon>Actinomycetaceae</taxon>
        <taxon>Winkia</taxon>
    </lineage>
</organism>
<dbReference type="PANTHER" id="PTHR43527">
    <property type="entry name" value="4-DIPHOSPHOCYTIDYL-2-C-METHYL-D-ERYTHRITOL KINASE, CHLOROPLASTIC"/>
    <property type="match status" value="1"/>
</dbReference>
<dbReference type="PANTHER" id="PTHR43527:SF2">
    <property type="entry name" value="4-DIPHOSPHOCYTIDYL-2-C-METHYL-D-ERYTHRITOL KINASE, CHLOROPLASTIC"/>
    <property type="match status" value="1"/>
</dbReference>
<dbReference type="RefSeq" id="WP_004807415.1">
    <property type="nucleotide sequence ID" value="NZ_CP116394.1"/>
</dbReference>
<evidence type="ECO:0000259" key="11">
    <source>
        <dbReference type="Pfam" id="PF08544"/>
    </source>
</evidence>
<evidence type="ECO:0000256" key="9">
    <source>
        <dbReference type="HAMAP-Rule" id="MF_00061"/>
    </source>
</evidence>
<dbReference type="InterPro" id="IPR006204">
    <property type="entry name" value="GHMP_kinase_N_dom"/>
</dbReference>
<evidence type="ECO:0000256" key="3">
    <source>
        <dbReference type="ARBA" id="ARBA00017473"/>
    </source>
</evidence>
<feature type="domain" description="GHMP kinase C-terminal" evidence="11">
    <location>
        <begin position="217"/>
        <end position="289"/>
    </location>
</feature>
<comment type="pathway">
    <text evidence="9">Isoprenoid biosynthesis; isopentenyl diphosphate biosynthesis via DXP pathway; isopentenyl diphosphate from 1-deoxy-D-xylulose 5-phosphate: step 3/6.</text>
</comment>
<dbReference type="GO" id="GO:0050515">
    <property type="term" value="F:4-(cytidine 5'-diphospho)-2-C-methyl-D-erythritol kinase activity"/>
    <property type="evidence" value="ECO:0007669"/>
    <property type="project" value="UniProtKB-UniRule"/>
</dbReference>
<evidence type="ECO:0000256" key="4">
    <source>
        <dbReference type="ARBA" id="ARBA00022679"/>
    </source>
</evidence>
<dbReference type="GO" id="GO:0016114">
    <property type="term" value="P:terpenoid biosynthetic process"/>
    <property type="evidence" value="ECO:0007669"/>
    <property type="project" value="InterPro"/>
</dbReference>
<dbReference type="AlphaFoldDB" id="A0AB38XMN0"/>
<feature type="active site" evidence="9">
    <location>
        <position position="8"/>
    </location>
</feature>
<evidence type="ECO:0000256" key="5">
    <source>
        <dbReference type="ARBA" id="ARBA00022741"/>
    </source>
</evidence>
<evidence type="ECO:0000313" key="12">
    <source>
        <dbReference type="EMBL" id="WCE45616.1"/>
    </source>
</evidence>
<evidence type="ECO:0000256" key="1">
    <source>
        <dbReference type="ARBA" id="ARBA00009684"/>
    </source>
</evidence>
<keyword evidence="6 9" id="KW-0418">Kinase</keyword>
<evidence type="ECO:0000256" key="8">
    <source>
        <dbReference type="ARBA" id="ARBA00032554"/>
    </source>
</evidence>
<dbReference type="Pfam" id="PF00288">
    <property type="entry name" value="GHMP_kinases_N"/>
    <property type="match status" value="1"/>
</dbReference>
<gene>
    <name evidence="9" type="primary">ispE</name>
    <name evidence="12" type="ORF">PIG85_08165</name>
</gene>
<dbReference type="EMBL" id="CP116394">
    <property type="protein sequence ID" value="WCE45616.1"/>
    <property type="molecule type" value="Genomic_DNA"/>
</dbReference>
<accession>A0AB38XMN0</accession>
<protein>
    <recommendedName>
        <fullName evidence="3 9">4-diphosphocytidyl-2-C-methyl-D-erythritol kinase</fullName>
        <shortName evidence="9">CMK</shortName>
        <ecNumber evidence="2 9">2.7.1.148</ecNumber>
    </recommendedName>
    <alternativeName>
        <fullName evidence="8 9">4-(cytidine-5'-diphospho)-2-C-methyl-D-erythritol kinase</fullName>
    </alternativeName>
</protein>
<reference evidence="12" key="1">
    <citation type="submission" date="2023-01" db="EMBL/GenBank/DDBJ databases">
        <title>Comparative Genomic Analysis of the Clinically-Derived Winkia Strain NY0527 Provides Evidence into the Taxonomic Reassignment of Winkia neuii and Characterizes Their Virulence Traits.</title>
        <authorList>
            <person name="Cai X."/>
            <person name="Peng Y."/>
            <person name="Li M."/>
            <person name="Qiu Y."/>
            <person name="Wang Y."/>
            <person name="Xu L."/>
            <person name="Hou Q."/>
        </authorList>
    </citation>
    <scope>NUCLEOTIDE SEQUENCE</scope>
    <source>
        <strain evidence="12">NY0527</strain>
    </source>
</reference>
<evidence type="ECO:0000256" key="7">
    <source>
        <dbReference type="ARBA" id="ARBA00022840"/>
    </source>
</evidence>
<comment type="catalytic activity">
    <reaction evidence="9">
        <text>4-CDP-2-C-methyl-D-erythritol + ATP = 4-CDP-2-C-methyl-D-erythritol 2-phosphate + ADP + H(+)</text>
        <dbReference type="Rhea" id="RHEA:18437"/>
        <dbReference type="ChEBI" id="CHEBI:15378"/>
        <dbReference type="ChEBI" id="CHEBI:30616"/>
        <dbReference type="ChEBI" id="CHEBI:57823"/>
        <dbReference type="ChEBI" id="CHEBI:57919"/>
        <dbReference type="ChEBI" id="CHEBI:456216"/>
        <dbReference type="EC" id="2.7.1.148"/>
    </reaction>
</comment>
<sequence length="312" mass="32059">MKASAPGKLNVTLACSSPDERGYHPLRTVFMAVGLREEVEVIPADRWSLQTTMVDSAGNEMPLPAELSALAPQENLAVRAASALLQKAGIRGAAQLRITKRVPVAGGMAGGSADAAAALVATAATFAIDQDYSDLARQLGADVPFALAGNVALGTGYGDRLQPIGQAAARHWVFASAAGQGLSTPTVFRRFDMMGQPHTPPWALPGTAAGPLEEQLASALADPDPRPLGQLMFNDLQPAALAERPALAQVIEVARDSGALGAQVSGSGPTVVALAENGEQARKIGSALESLPQVGRVVVITGPAGGARIERE</sequence>
<comment type="function">
    <text evidence="9">Catalyzes the phosphorylation of the position 2 hydroxy group of 4-diphosphocytidyl-2C-methyl-D-erythritol.</text>
</comment>
<dbReference type="Proteomes" id="UP001211044">
    <property type="component" value="Chromosome"/>
</dbReference>
<dbReference type="HAMAP" id="MF_00061">
    <property type="entry name" value="IspE"/>
    <property type="match status" value="1"/>
</dbReference>
<evidence type="ECO:0000259" key="10">
    <source>
        <dbReference type="Pfam" id="PF00288"/>
    </source>
</evidence>
<dbReference type="EC" id="2.7.1.148" evidence="2 9"/>
<name>A0AB38XMN0_9ACTO</name>
<dbReference type="Gene3D" id="3.30.70.890">
    <property type="entry name" value="GHMP kinase, C-terminal domain"/>
    <property type="match status" value="1"/>
</dbReference>
<comment type="similarity">
    <text evidence="1 9">Belongs to the GHMP kinase family. IspE subfamily.</text>
</comment>
<evidence type="ECO:0000256" key="2">
    <source>
        <dbReference type="ARBA" id="ARBA00012052"/>
    </source>
</evidence>
<dbReference type="Gene3D" id="3.30.230.10">
    <property type="match status" value="1"/>
</dbReference>
<keyword evidence="9" id="KW-0414">Isoprene biosynthesis</keyword>
<dbReference type="InterPro" id="IPR014721">
    <property type="entry name" value="Ribsml_uS5_D2-typ_fold_subgr"/>
</dbReference>
<dbReference type="InterPro" id="IPR004424">
    <property type="entry name" value="IspE"/>
</dbReference>
<keyword evidence="7 9" id="KW-0067">ATP-binding</keyword>
<keyword evidence="5 9" id="KW-0547">Nucleotide-binding</keyword>
<evidence type="ECO:0000256" key="6">
    <source>
        <dbReference type="ARBA" id="ARBA00022777"/>
    </source>
</evidence>
<dbReference type="InterPro" id="IPR036554">
    <property type="entry name" value="GHMP_kinase_C_sf"/>
</dbReference>